<dbReference type="Proteomes" id="UP000008144">
    <property type="component" value="Unassembled WGS sequence"/>
</dbReference>
<feature type="domain" description="BTB" evidence="3">
    <location>
        <begin position="29"/>
        <end position="96"/>
    </location>
</feature>
<proteinExistence type="predicted"/>
<organism evidence="4 5">
    <name type="scientific">Ciona intestinalis</name>
    <name type="common">Transparent sea squirt</name>
    <name type="synonym">Ascidia intestinalis</name>
    <dbReference type="NCBI Taxonomy" id="7719"/>
    <lineage>
        <taxon>Eukaryota</taxon>
        <taxon>Metazoa</taxon>
        <taxon>Chordata</taxon>
        <taxon>Tunicata</taxon>
        <taxon>Ascidiacea</taxon>
        <taxon>Phlebobranchia</taxon>
        <taxon>Cionidae</taxon>
        <taxon>Ciona</taxon>
    </lineage>
</organism>
<dbReference type="InParanoid" id="F7ALN9"/>
<dbReference type="AlphaFoldDB" id="F7ALN9"/>
<evidence type="ECO:0000259" key="3">
    <source>
        <dbReference type="PROSITE" id="PS50097"/>
    </source>
</evidence>
<dbReference type="GO" id="GO:0005737">
    <property type="term" value="C:cytoplasm"/>
    <property type="evidence" value="ECO:0000318"/>
    <property type="project" value="GO_Central"/>
</dbReference>
<keyword evidence="1" id="KW-0880">Kelch repeat</keyword>
<dbReference type="Gene3D" id="1.25.40.420">
    <property type="match status" value="1"/>
</dbReference>
<dbReference type="GO" id="GO:0031463">
    <property type="term" value="C:Cul3-RING ubiquitin ligase complex"/>
    <property type="evidence" value="ECO:0000318"/>
    <property type="project" value="GO_Central"/>
</dbReference>
<dbReference type="InterPro" id="IPR000210">
    <property type="entry name" value="BTB/POZ_dom"/>
</dbReference>
<evidence type="ECO:0000256" key="1">
    <source>
        <dbReference type="ARBA" id="ARBA00022441"/>
    </source>
</evidence>
<evidence type="ECO:0000313" key="4">
    <source>
        <dbReference type="Ensembl" id="ENSCINP00000010996.3"/>
    </source>
</evidence>
<dbReference type="PROSITE" id="PS50097">
    <property type="entry name" value="BTB"/>
    <property type="match status" value="1"/>
</dbReference>
<protein>
    <submittedName>
        <fullName evidence="4">Kelch-like protein 12</fullName>
    </submittedName>
</protein>
<dbReference type="OMA" id="MERRVCH"/>
<dbReference type="SMART" id="SM00225">
    <property type="entry name" value="BTB"/>
    <property type="match status" value="1"/>
</dbReference>
<accession>F7ALN9</accession>
<dbReference type="Pfam" id="PF00651">
    <property type="entry name" value="BTB"/>
    <property type="match status" value="1"/>
</dbReference>
<dbReference type="Ensembl" id="ENSCINT00000010996.3">
    <property type="protein sequence ID" value="ENSCINP00000010996.3"/>
    <property type="gene ID" value="ENSCING00000005351.3"/>
</dbReference>
<dbReference type="SMART" id="SM00875">
    <property type="entry name" value="BACK"/>
    <property type="match status" value="1"/>
</dbReference>
<dbReference type="HOGENOM" id="CLU_004253_11_0_1"/>
<reference evidence="4" key="3">
    <citation type="submission" date="2025-09" db="UniProtKB">
        <authorList>
            <consortium name="Ensembl"/>
        </authorList>
    </citation>
    <scope>IDENTIFICATION</scope>
</reference>
<dbReference type="InterPro" id="IPR011705">
    <property type="entry name" value="BACK"/>
</dbReference>
<name>F7ALN9_CIOIN</name>
<dbReference type="InterPro" id="IPR011333">
    <property type="entry name" value="SKP1/BTB/POZ_sf"/>
</dbReference>
<keyword evidence="5" id="KW-1185">Reference proteome</keyword>
<gene>
    <name evidence="4" type="primary">LOC100187479</name>
</gene>
<keyword evidence="2" id="KW-0677">Repeat</keyword>
<dbReference type="GeneTree" id="ENSGT00940000156265"/>
<dbReference type="GO" id="GO:1990756">
    <property type="term" value="F:ubiquitin-like ligase-substrate adaptor activity"/>
    <property type="evidence" value="ECO:0000318"/>
    <property type="project" value="GO_Central"/>
</dbReference>
<sequence length="258" mass="30241">MSVSKLRVYDHCNNTMQALQMQRGNKLHCDVTILVERQEFPAHRCVLSASSEYFNKMFSTKMSEQFKKIIEIKGINKRAMAQVLDFIYTDTIELSVENVQAVLHTASLMQIQDLLNLIIEYLFDEISGENCLHFHNLGRLYSLENLMKKAEECCLENFDTVCVQDNFCEIKLEDFEKILKSEDLIVESETVVFESLMRWTEYDLDARTDSFQRMFQHVRLQLLDAEYIFKEILNQELVRVSSVCRDAIDSALYFHVDP</sequence>
<dbReference type="Pfam" id="PF07707">
    <property type="entry name" value="BACK"/>
    <property type="match status" value="1"/>
</dbReference>
<reference evidence="5" key="1">
    <citation type="journal article" date="2002" name="Science">
        <title>The draft genome of Ciona intestinalis: insights into chordate and vertebrate origins.</title>
        <authorList>
            <person name="Dehal P."/>
            <person name="Satou Y."/>
            <person name="Campbell R.K."/>
            <person name="Chapman J."/>
            <person name="Degnan B."/>
            <person name="De Tomaso A."/>
            <person name="Davidson B."/>
            <person name="Di Gregorio A."/>
            <person name="Gelpke M."/>
            <person name="Goodstein D.M."/>
            <person name="Harafuji N."/>
            <person name="Hastings K.E."/>
            <person name="Ho I."/>
            <person name="Hotta K."/>
            <person name="Huang W."/>
            <person name="Kawashima T."/>
            <person name="Lemaire P."/>
            <person name="Martinez D."/>
            <person name="Meinertzhagen I.A."/>
            <person name="Necula S."/>
            <person name="Nonaka M."/>
            <person name="Putnam N."/>
            <person name="Rash S."/>
            <person name="Saiga H."/>
            <person name="Satake M."/>
            <person name="Terry A."/>
            <person name="Yamada L."/>
            <person name="Wang H.G."/>
            <person name="Awazu S."/>
            <person name="Azumi K."/>
            <person name="Boore J."/>
            <person name="Branno M."/>
            <person name="Chin-Bow S."/>
            <person name="DeSantis R."/>
            <person name="Doyle S."/>
            <person name="Francino P."/>
            <person name="Keys D.N."/>
            <person name="Haga S."/>
            <person name="Hayashi H."/>
            <person name="Hino K."/>
            <person name="Imai K.S."/>
            <person name="Inaba K."/>
            <person name="Kano S."/>
            <person name="Kobayashi K."/>
            <person name="Kobayashi M."/>
            <person name="Lee B.I."/>
            <person name="Makabe K.W."/>
            <person name="Manohar C."/>
            <person name="Matassi G."/>
            <person name="Medina M."/>
            <person name="Mochizuki Y."/>
            <person name="Mount S."/>
            <person name="Morishita T."/>
            <person name="Miura S."/>
            <person name="Nakayama A."/>
            <person name="Nishizaka S."/>
            <person name="Nomoto H."/>
            <person name="Ohta F."/>
            <person name="Oishi K."/>
            <person name="Rigoutsos I."/>
            <person name="Sano M."/>
            <person name="Sasaki A."/>
            <person name="Sasakura Y."/>
            <person name="Shoguchi E."/>
            <person name="Shin-i T."/>
            <person name="Spagnuolo A."/>
            <person name="Stainier D."/>
            <person name="Suzuki M.M."/>
            <person name="Tassy O."/>
            <person name="Takatori N."/>
            <person name="Tokuoka M."/>
            <person name="Yagi K."/>
            <person name="Yoshizaki F."/>
            <person name="Wada S."/>
            <person name="Zhang C."/>
            <person name="Hyatt P.D."/>
            <person name="Larimer F."/>
            <person name="Detter C."/>
            <person name="Doggett N."/>
            <person name="Glavina T."/>
            <person name="Hawkins T."/>
            <person name="Richardson P."/>
            <person name="Lucas S."/>
            <person name="Kohara Y."/>
            <person name="Levine M."/>
            <person name="Satoh N."/>
            <person name="Rokhsar D.S."/>
        </authorList>
    </citation>
    <scope>NUCLEOTIDE SEQUENCE [LARGE SCALE GENOMIC DNA]</scope>
</reference>
<dbReference type="PANTHER" id="PTHR45632:SF5">
    <property type="entry name" value="KELCH-LIKE PROTEIN 22"/>
    <property type="match status" value="1"/>
</dbReference>
<dbReference type="SUPFAM" id="SSF54695">
    <property type="entry name" value="POZ domain"/>
    <property type="match status" value="1"/>
</dbReference>
<evidence type="ECO:0000256" key="2">
    <source>
        <dbReference type="ARBA" id="ARBA00022737"/>
    </source>
</evidence>
<dbReference type="Gene3D" id="3.30.710.10">
    <property type="entry name" value="Potassium Channel Kv1.1, Chain A"/>
    <property type="match status" value="1"/>
</dbReference>
<evidence type="ECO:0000313" key="5">
    <source>
        <dbReference type="Proteomes" id="UP000008144"/>
    </source>
</evidence>
<dbReference type="FunFam" id="1.25.40.420:FF:000001">
    <property type="entry name" value="Kelch-like family member 12"/>
    <property type="match status" value="1"/>
</dbReference>
<reference evidence="4" key="2">
    <citation type="submission" date="2025-08" db="UniProtKB">
        <authorList>
            <consortium name="Ensembl"/>
        </authorList>
    </citation>
    <scope>IDENTIFICATION</scope>
</reference>
<dbReference type="GO" id="GO:0043161">
    <property type="term" value="P:proteasome-mediated ubiquitin-dependent protein catabolic process"/>
    <property type="evidence" value="ECO:0000318"/>
    <property type="project" value="GO_Central"/>
</dbReference>
<dbReference type="PANTHER" id="PTHR45632">
    <property type="entry name" value="LD33804P"/>
    <property type="match status" value="1"/>
</dbReference>